<accession>A0AAD0SFP3</accession>
<gene>
    <name evidence="2" type="ORF">CKQ53_07530</name>
</gene>
<protein>
    <submittedName>
        <fullName evidence="2">Uncharacterized protein</fullName>
    </submittedName>
</protein>
<keyword evidence="3" id="KW-1185">Reference proteome</keyword>
<evidence type="ECO:0000313" key="3">
    <source>
        <dbReference type="Proteomes" id="UP000263881"/>
    </source>
</evidence>
<organism evidence="2 3">
    <name type="scientific">Lonsdalea britannica</name>
    <dbReference type="NCBI Taxonomy" id="1082704"/>
    <lineage>
        <taxon>Bacteria</taxon>
        <taxon>Pseudomonadati</taxon>
        <taxon>Pseudomonadota</taxon>
        <taxon>Gammaproteobacteria</taxon>
        <taxon>Enterobacterales</taxon>
        <taxon>Pectobacteriaceae</taxon>
        <taxon>Lonsdalea</taxon>
    </lineage>
</organism>
<dbReference type="KEGG" id="lbq:CKQ53_07530"/>
<dbReference type="EMBL" id="CP023009">
    <property type="protein sequence ID" value="AXW86851.1"/>
    <property type="molecule type" value="Genomic_DNA"/>
</dbReference>
<proteinExistence type="predicted"/>
<feature type="compositionally biased region" description="Polar residues" evidence="1">
    <location>
        <begin position="10"/>
        <end position="20"/>
    </location>
</feature>
<name>A0AAD0SFP3_9GAMM</name>
<dbReference type="Proteomes" id="UP000263881">
    <property type="component" value="Chromosome"/>
</dbReference>
<reference evidence="2 3" key="1">
    <citation type="submission" date="2017-08" db="EMBL/GenBank/DDBJ databases">
        <title>Comparative genomics of bacteria isolated from necrotic lesions of AOD affected trees.</title>
        <authorList>
            <person name="Doonan J."/>
            <person name="Denman S."/>
            <person name="McDonald J.E."/>
        </authorList>
    </citation>
    <scope>NUCLEOTIDE SEQUENCE [LARGE SCALE GENOMIC DNA]</scope>
    <source>
        <strain evidence="2 3">477</strain>
    </source>
</reference>
<dbReference type="AlphaFoldDB" id="A0AAD0SFP3"/>
<evidence type="ECO:0000313" key="2">
    <source>
        <dbReference type="EMBL" id="AXW86851.1"/>
    </source>
</evidence>
<evidence type="ECO:0000256" key="1">
    <source>
        <dbReference type="SAM" id="MobiDB-lite"/>
    </source>
</evidence>
<sequence length="103" mass="12265">MGAFMGALFTRNTNKTNNKQHINRRYDPESGTTYSEKPAYWLVFCFLEYCLFTEPRSMIRRKRLTPSGSARQRAVQRLRRSPPPFLFYAFLSRPIMFRFNELA</sequence>
<feature type="region of interest" description="Disordered" evidence="1">
    <location>
        <begin position="10"/>
        <end position="32"/>
    </location>
</feature>